<name>A0ABM7EHF0_PSEPU</name>
<dbReference type="Proteomes" id="UP000016702">
    <property type="component" value="Chromosome"/>
</dbReference>
<evidence type="ECO:0000313" key="2">
    <source>
        <dbReference type="Proteomes" id="UP000016702"/>
    </source>
</evidence>
<accession>A0ABM7EHF0</accession>
<protein>
    <submittedName>
        <fullName evidence="1">Uncharacterized protein</fullName>
    </submittedName>
</protein>
<dbReference type="EMBL" id="AP013070">
    <property type="protein sequence ID" value="BAN55098.1"/>
    <property type="molecule type" value="Genomic_DNA"/>
</dbReference>
<gene>
    <name evidence="1" type="ORF">PP4_32450</name>
</gene>
<sequence length="61" mass="6930">MAGKRPANPSMTLSLAPNKEPAEFVESSCLQLCRALLLQVIERRLRRRCMSRTKGETVKTR</sequence>
<organism evidence="1 2">
    <name type="scientific">Pseudomonas putida NBRC 14164</name>
    <dbReference type="NCBI Taxonomy" id="1211579"/>
    <lineage>
        <taxon>Bacteria</taxon>
        <taxon>Pseudomonadati</taxon>
        <taxon>Pseudomonadota</taxon>
        <taxon>Gammaproteobacteria</taxon>
        <taxon>Pseudomonadales</taxon>
        <taxon>Pseudomonadaceae</taxon>
        <taxon>Pseudomonas</taxon>
    </lineage>
</organism>
<keyword evidence="2" id="KW-1185">Reference proteome</keyword>
<proteinExistence type="predicted"/>
<evidence type="ECO:0000313" key="1">
    <source>
        <dbReference type="EMBL" id="BAN55098.1"/>
    </source>
</evidence>
<reference evidence="1 2" key="1">
    <citation type="journal article" date="2014" name="Genome Announc.">
        <title>The Complete Genome Sequence of Pseudomonas putida NBRC 14164T Confirms High Intraspecies Variation.</title>
        <authorList>
            <person name="Ohji S."/>
            <person name="Yamazoe A."/>
            <person name="Hosoyama A."/>
            <person name="Tsuchikane K."/>
            <person name="Ezaki T."/>
            <person name="Fujita N."/>
        </authorList>
    </citation>
    <scope>NUCLEOTIDE SEQUENCE [LARGE SCALE GENOMIC DNA]</scope>
    <source>
        <strain evidence="1 2">NBRC 14164</strain>
    </source>
</reference>